<dbReference type="SUPFAM" id="SSF54001">
    <property type="entry name" value="Cysteine proteinases"/>
    <property type="match status" value="1"/>
</dbReference>
<dbReference type="STRING" id="1163617.SCD_n00418"/>
<dbReference type="Gene3D" id="3.10.620.30">
    <property type="match status" value="1"/>
</dbReference>
<evidence type="ECO:0000313" key="1">
    <source>
        <dbReference type="EMBL" id="BAN34267.1"/>
    </source>
</evidence>
<sequence length="208" mass="23665">MLGTPIFMNAGELAPSDREITAIGQKYGQTAASRVQKWRGVLLSDPQADESRKLELVNRFFNTLPFVSDQEHWGKMDYWATPTEFLATNGGDCEDFAIAKYLTLREIGVPAERLRITYVKAMTLNQAHMVLTYYPTPDAEPLVLDNLQPDIKPASQRQDLIPVYSFNGDNLWLAKELTGRSQLVGESDRISLWKDLLKRMKLERETGR</sequence>
<dbReference type="Proteomes" id="UP000015559">
    <property type="component" value="Chromosome"/>
</dbReference>
<evidence type="ECO:0000313" key="2">
    <source>
        <dbReference type="Proteomes" id="UP000015559"/>
    </source>
</evidence>
<organism evidence="1 2">
    <name type="scientific">Sulfuricella denitrificans (strain DSM 22764 / NBRC 105220 / skB26)</name>
    <dbReference type="NCBI Taxonomy" id="1163617"/>
    <lineage>
        <taxon>Bacteria</taxon>
        <taxon>Pseudomonadati</taxon>
        <taxon>Pseudomonadota</taxon>
        <taxon>Betaproteobacteria</taxon>
        <taxon>Nitrosomonadales</taxon>
        <taxon>Sulfuricellaceae</taxon>
        <taxon>Sulfuricella</taxon>
    </lineage>
</organism>
<dbReference type="OrthoDB" id="5401788at2"/>
<reference evidence="1 2" key="1">
    <citation type="journal article" date="2012" name="Appl. Environ. Microbiol.">
        <title>Draft genome sequence of a psychrotolerant sulfur-oxidizing bacterium, Sulfuricella denitrificans skB26, and proteomic insights into cold adaptation.</title>
        <authorList>
            <person name="Watanabe T."/>
            <person name="Kojima H."/>
            <person name="Fukui M."/>
        </authorList>
    </citation>
    <scope>NUCLEOTIDE SEQUENCE [LARGE SCALE GENOMIC DNA]</scope>
    <source>
        <strain evidence="2">skB26</strain>
    </source>
</reference>
<dbReference type="EMBL" id="AP013066">
    <property type="protein sequence ID" value="BAN34267.1"/>
    <property type="molecule type" value="Genomic_DNA"/>
</dbReference>
<dbReference type="PANTHER" id="PTHR39327:SF1">
    <property type="entry name" value="BLR5470 PROTEIN"/>
    <property type="match status" value="1"/>
</dbReference>
<dbReference type="AlphaFoldDB" id="S6B0Q9"/>
<protein>
    <submittedName>
        <fullName evidence="1">Predicted periplasmic protein</fullName>
    </submittedName>
</protein>
<dbReference type="InterPro" id="IPR038765">
    <property type="entry name" value="Papain-like_cys_pep_sf"/>
</dbReference>
<dbReference type="KEGG" id="sdr:SCD_n00418"/>
<dbReference type="HOGENOM" id="CLU_085651_0_0_4"/>
<proteinExistence type="predicted"/>
<name>S6B0Q9_SULDS</name>
<dbReference type="eggNOG" id="COG3672">
    <property type="taxonomic scope" value="Bacteria"/>
</dbReference>
<dbReference type="Pfam" id="PF06035">
    <property type="entry name" value="Peptidase_C93"/>
    <property type="match status" value="1"/>
</dbReference>
<keyword evidence="2" id="KW-1185">Reference proteome</keyword>
<accession>S6B0Q9</accession>
<dbReference type="PANTHER" id="PTHR39327">
    <property type="match status" value="1"/>
</dbReference>
<gene>
    <name evidence="1" type="ORF">SCD_n00418</name>
</gene>
<dbReference type="InterPro" id="IPR010319">
    <property type="entry name" value="Transglutaminase-like_Cys_pept"/>
</dbReference>